<sequence>MPISYPYHRIELLLRQQRPKLAEEVCRDLLAQDGQDIVAHLFLAQALLDQNHCSAAEESLIYLLSLEPELHNAHYLLAYVQQEQGRLGEAQKSIQEALRLHPFSSAYHATAGSIALANGQPQKALKFAVNGLTYEPTHVGCRNLQGRVLALLGEHKDGIAALNVALGANPLVSQTHANAGQIYLEAGQYALARQHFAESLRLQPNEEAAREGLLRAFKSRFWLYRMLMHCHLWLIRQLGLNLGPADRRALAFVVRLLLFIIGFALWQSPSSSGKPSGGDTGMLFQASIIVFVVFLWGLKLLFNTLVRFDAHARYALSAAEVHGSNVFVGYVMGVSSCLAVLNLPTQIPTVLLGTTLALLVPISSSYLTNKPDYTPFASRLWAAGIGLLGASGAYNVLQPDYNAARIWLLCAGLTAIAYVVVYDLRYSDKYISFFNYLGFGRLLFINGTRFLPSLV</sequence>
<dbReference type="PANTHER" id="PTHR44943">
    <property type="entry name" value="CELLULOSE SYNTHASE OPERON PROTEIN C"/>
    <property type="match status" value="1"/>
</dbReference>
<reference evidence="6" key="1">
    <citation type="journal article" date="2019" name="Int. J. Syst. Evol. Microbiol.">
        <title>The Global Catalogue of Microorganisms (GCM) 10K type strain sequencing project: providing services to taxonomists for standard genome sequencing and annotation.</title>
        <authorList>
            <consortium name="The Broad Institute Genomics Platform"/>
            <consortium name="The Broad Institute Genome Sequencing Center for Infectious Disease"/>
            <person name="Wu L."/>
            <person name="Ma J."/>
        </authorList>
    </citation>
    <scope>NUCLEOTIDE SEQUENCE [LARGE SCALE GENOMIC DNA]</scope>
    <source>
        <strain evidence="6">CGMCC 1.15197</strain>
    </source>
</reference>
<feature type="transmembrane region" description="Helical" evidence="4">
    <location>
        <begin position="347"/>
        <end position="368"/>
    </location>
</feature>
<dbReference type="SMART" id="SM00028">
    <property type="entry name" value="TPR"/>
    <property type="match status" value="5"/>
</dbReference>
<feature type="repeat" description="TPR" evidence="3">
    <location>
        <begin position="71"/>
        <end position="104"/>
    </location>
</feature>
<gene>
    <name evidence="5" type="ORF">GCM10011383_44280</name>
</gene>
<name>A0ABQ1UVM9_9BACT</name>
<keyword evidence="4" id="KW-0812">Transmembrane</keyword>
<comment type="caution">
    <text evidence="5">The sequence shown here is derived from an EMBL/GenBank/DDBJ whole genome shotgun (WGS) entry which is preliminary data.</text>
</comment>
<keyword evidence="2 3" id="KW-0802">TPR repeat</keyword>
<keyword evidence="1" id="KW-0677">Repeat</keyword>
<feature type="transmembrane region" description="Helical" evidence="4">
    <location>
        <begin position="380"/>
        <end position="397"/>
    </location>
</feature>
<evidence type="ECO:0000256" key="2">
    <source>
        <dbReference type="ARBA" id="ARBA00022803"/>
    </source>
</evidence>
<evidence type="ECO:0000256" key="4">
    <source>
        <dbReference type="SAM" id="Phobius"/>
    </source>
</evidence>
<dbReference type="InterPro" id="IPR019734">
    <property type="entry name" value="TPR_rpt"/>
</dbReference>
<evidence type="ECO:0000313" key="5">
    <source>
        <dbReference type="EMBL" id="GGF27733.1"/>
    </source>
</evidence>
<dbReference type="Gene3D" id="1.25.40.10">
    <property type="entry name" value="Tetratricopeptide repeat domain"/>
    <property type="match status" value="1"/>
</dbReference>
<dbReference type="Pfam" id="PF07719">
    <property type="entry name" value="TPR_2"/>
    <property type="match status" value="1"/>
</dbReference>
<feature type="repeat" description="TPR" evidence="3">
    <location>
        <begin position="173"/>
        <end position="206"/>
    </location>
</feature>
<feature type="transmembrane region" description="Helical" evidence="4">
    <location>
        <begin position="282"/>
        <end position="302"/>
    </location>
</feature>
<dbReference type="SUPFAM" id="SSF48452">
    <property type="entry name" value="TPR-like"/>
    <property type="match status" value="1"/>
</dbReference>
<dbReference type="EMBL" id="BMHT01000012">
    <property type="protein sequence ID" value="GGF27733.1"/>
    <property type="molecule type" value="Genomic_DNA"/>
</dbReference>
<evidence type="ECO:0000256" key="1">
    <source>
        <dbReference type="ARBA" id="ARBA00022737"/>
    </source>
</evidence>
<feature type="transmembrane region" description="Helical" evidence="4">
    <location>
        <begin position="403"/>
        <end position="421"/>
    </location>
</feature>
<evidence type="ECO:0000256" key="3">
    <source>
        <dbReference type="PROSITE-ProRule" id="PRU00339"/>
    </source>
</evidence>
<feature type="transmembrane region" description="Helical" evidence="4">
    <location>
        <begin position="249"/>
        <end position="267"/>
    </location>
</feature>
<dbReference type="InterPro" id="IPR051685">
    <property type="entry name" value="Ycf3/AcsC/BcsC/TPR_MFPF"/>
</dbReference>
<dbReference type="Proteomes" id="UP000632273">
    <property type="component" value="Unassembled WGS sequence"/>
</dbReference>
<organism evidence="5 6">
    <name type="scientific">Hymenobacter cavernae</name>
    <dbReference type="NCBI Taxonomy" id="2044852"/>
    <lineage>
        <taxon>Bacteria</taxon>
        <taxon>Pseudomonadati</taxon>
        <taxon>Bacteroidota</taxon>
        <taxon>Cytophagia</taxon>
        <taxon>Cytophagales</taxon>
        <taxon>Hymenobacteraceae</taxon>
        <taxon>Hymenobacter</taxon>
    </lineage>
</organism>
<dbReference type="InterPro" id="IPR011990">
    <property type="entry name" value="TPR-like_helical_dom_sf"/>
</dbReference>
<accession>A0ABQ1UVM9</accession>
<keyword evidence="6" id="KW-1185">Reference proteome</keyword>
<dbReference type="PROSITE" id="PS50005">
    <property type="entry name" value="TPR"/>
    <property type="match status" value="2"/>
</dbReference>
<evidence type="ECO:0008006" key="7">
    <source>
        <dbReference type="Google" id="ProtNLM"/>
    </source>
</evidence>
<keyword evidence="4" id="KW-0472">Membrane</keyword>
<dbReference type="Pfam" id="PF13432">
    <property type="entry name" value="TPR_16"/>
    <property type="match status" value="1"/>
</dbReference>
<proteinExistence type="predicted"/>
<keyword evidence="4" id="KW-1133">Transmembrane helix</keyword>
<evidence type="ECO:0000313" key="6">
    <source>
        <dbReference type="Proteomes" id="UP000632273"/>
    </source>
</evidence>
<dbReference type="InterPro" id="IPR013105">
    <property type="entry name" value="TPR_2"/>
</dbReference>
<feature type="transmembrane region" description="Helical" evidence="4">
    <location>
        <begin position="323"/>
        <end position="341"/>
    </location>
</feature>
<dbReference type="PANTHER" id="PTHR44943:SF8">
    <property type="entry name" value="TPR REPEAT-CONTAINING PROTEIN MJ0263"/>
    <property type="match status" value="1"/>
</dbReference>
<protein>
    <recommendedName>
        <fullName evidence="7">Tetratricopeptide repeat protein</fullName>
    </recommendedName>
</protein>
<dbReference type="RefSeq" id="WP_188816281.1">
    <property type="nucleotide sequence ID" value="NZ_BMHT01000012.1"/>
</dbReference>